<feature type="non-terminal residue" evidence="1">
    <location>
        <position position="63"/>
    </location>
</feature>
<evidence type="ECO:0000313" key="2">
    <source>
        <dbReference type="Proteomes" id="UP000326924"/>
    </source>
</evidence>
<dbReference type="OrthoDB" id="10261385at2759"/>
<accession>A0A5J5F3N0</accession>
<name>A0A5J5F3N0_9PEZI</name>
<dbReference type="SUPFAM" id="SSF52374">
    <property type="entry name" value="Nucleotidylyl transferase"/>
    <property type="match status" value="1"/>
</dbReference>
<gene>
    <name evidence="1" type="ORF">FN846DRAFT_767087</name>
</gene>
<dbReference type="EMBL" id="VXIS01000040">
    <property type="protein sequence ID" value="KAA8911011.1"/>
    <property type="molecule type" value="Genomic_DNA"/>
</dbReference>
<keyword evidence="2" id="KW-1185">Reference proteome</keyword>
<dbReference type="InParanoid" id="A0A5J5F3N0"/>
<sequence>FFLESDEELENLRTTHKSGELLTGDMKAKTISVLQEFVIGFQERRKKVVIDEFMDCKRQLVWG</sequence>
<dbReference type="AlphaFoldDB" id="A0A5J5F3N0"/>
<reference evidence="1 2" key="1">
    <citation type="submission" date="2019-09" db="EMBL/GenBank/DDBJ databases">
        <title>Draft genome of the ectomycorrhizal ascomycete Sphaerosporella brunnea.</title>
        <authorList>
            <consortium name="DOE Joint Genome Institute"/>
            <person name="Benucci G.M."/>
            <person name="Marozzi G."/>
            <person name="Antonielli L."/>
            <person name="Sanchez S."/>
            <person name="Marco P."/>
            <person name="Wang X."/>
            <person name="Falini L.B."/>
            <person name="Barry K."/>
            <person name="Haridas S."/>
            <person name="Lipzen A."/>
            <person name="Labutti K."/>
            <person name="Grigoriev I.V."/>
            <person name="Murat C."/>
            <person name="Martin F."/>
            <person name="Albertini E."/>
            <person name="Donnini D."/>
            <person name="Bonito G."/>
        </authorList>
    </citation>
    <scope>NUCLEOTIDE SEQUENCE [LARGE SCALE GENOMIC DNA]</scope>
    <source>
        <strain evidence="1 2">Sb_GMNB300</strain>
    </source>
</reference>
<dbReference type="Proteomes" id="UP000326924">
    <property type="component" value="Unassembled WGS sequence"/>
</dbReference>
<protein>
    <submittedName>
        <fullName evidence="1">Uncharacterized protein</fullName>
    </submittedName>
</protein>
<proteinExistence type="predicted"/>
<comment type="caution">
    <text evidence="1">The sequence shown here is derived from an EMBL/GenBank/DDBJ whole genome shotgun (WGS) entry which is preliminary data.</text>
</comment>
<dbReference type="Gene3D" id="1.10.240.10">
    <property type="entry name" value="Tyrosyl-Transfer RNA Synthetase"/>
    <property type="match status" value="1"/>
</dbReference>
<evidence type="ECO:0000313" key="1">
    <source>
        <dbReference type="EMBL" id="KAA8911011.1"/>
    </source>
</evidence>
<feature type="non-terminal residue" evidence="1">
    <location>
        <position position="1"/>
    </location>
</feature>
<organism evidence="1 2">
    <name type="scientific">Sphaerosporella brunnea</name>
    <dbReference type="NCBI Taxonomy" id="1250544"/>
    <lineage>
        <taxon>Eukaryota</taxon>
        <taxon>Fungi</taxon>
        <taxon>Dikarya</taxon>
        <taxon>Ascomycota</taxon>
        <taxon>Pezizomycotina</taxon>
        <taxon>Pezizomycetes</taxon>
        <taxon>Pezizales</taxon>
        <taxon>Pyronemataceae</taxon>
        <taxon>Sphaerosporella</taxon>
    </lineage>
</organism>